<name>A0AAN9I3B1_CROPI</name>
<evidence type="ECO:0000313" key="3">
    <source>
        <dbReference type="Proteomes" id="UP001372338"/>
    </source>
</evidence>
<organism evidence="2 3">
    <name type="scientific">Crotalaria pallida</name>
    <name type="common">Smooth rattlebox</name>
    <name type="synonym">Crotalaria striata</name>
    <dbReference type="NCBI Taxonomy" id="3830"/>
    <lineage>
        <taxon>Eukaryota</taxon>
        <taxon>Viridiplantae</taxon>
        <taxon>Streptophyta</taxon>
        <taxon>Embryophyta</taxon>
        <taxon>Tracheophyta</taxon>
        <taxon>Spermatophyta</taxon>
        <taxon>Magnoliopsida</taxon>
        <taxon>eudicotyledons</taxon>
        <taxon>Gunneridae</taxon>
        <taxon>Pentapetalae</taxon>
        <taxon>rosids</taxon>
        <taxon>fabids</taxon>
        <taxon>Fabales</taxon>
        <taxon>Fabaceae</taxon>
        <taxon>Papilionoideae</taxon>
        <taxon>50 kb inversion clade</taxon>
        <taxon>genistoids sensu lato</taxon>
        <taxon>core genistoids</taxon>
        <taxon>Crotalarieae</taxon>
        <taxon>Crotalaria</taxon>
    </lineage>
</organism>
<keyword evidence="3" id="KW-1185">Reference proteome</keyword>
<feature type="region of interest" description="Disordered" evidence="1">
    <location>
        <begin position="1"/>
        <end position="38"/>
    </location>
</feature>
<dbReference type="AlphaFoldDB" id="A0AAN9I3B1"/>
<feature type="compositionally biased region" description="Basic and acidic residues" evidence="1">
    <location>
        <begin position="19"/>
        <end position="29"/>
    </location>
</feature>
<evidence type="ECO:0000313" key="2">
    <source>
        <dbReference type="EMBL" id="KAK7262030.1"/>
    </source>
</evidence>
<comment type="caution">
    <text evidence="2">The sequence shown here is derived from an EMBL/GenBank/DDBJ whole genome shotgun (WGS) entry which is preliminary data.</text>
</comment>
<proteinExistence type="predicted"/>
<accession>A0AAN9I3B1</accession>
<dbReference type="EMBL" id="JAYWIO010000005">
    <property type="protein sequence ID" value="KAK7262030.1"/>
    <property type="molecule type" value="Genomic_DNA"/>
</dbReference>
<dbReference type="Proteomes" id="UP001372338">
    <property type="component" value="Unassembled WGS sequence"/>
</dbReference>
<protein>
    <submittedName>
        <fullName evidence="2">Uncharacterized protein</fullName>
    </submittedName>
</protein>
<gene>
    <name evidence="2" type="ORF">RIF29_28358</name>
</gene>
<evidence type="ECO:0000256" key="1">
    <source>
        <dbReference type="SAM" id="MobiDB-lite"/>
    </source>
</evidence>
<sequence length="77" mass="8340">MKGGEKGGFTSKAKQTRKKDKDKDKEREIPSSSSSSVVVVGGGVNSLSFSLQSSPLFLAIPIRLFLTHKALAYRLID</sequence>
<reference evidence="2 3" key="1">
    <citation type="submission" date="2024-01" db="EMBL/GenBank/DDBJ databases">
        <title>The genomes of 5 underutilized Papilionoideae crops provide insights into root nodulation and disease resistanc.</title>
        <authorList>
            <person name="Yuan L."/>
        </authorList>
    </citation>
    <scope>NUCLEOTIDE SEQUENCE [LARGE SCALE GENOMIC DNA]</scope>
    <source>
        <strain evidence="2">ZHUSHIDOU_FW_LH</strain>
        <tissue evidence="2">Leaf</tissue>
    </source>
</reference>